<dbReference type="CDD" id="cd08916">
    <property type="entry name" value="TrHb3_P"/>
    <property type="match status" value="1"/>
</dbReference>
<keyword evidence="3" id="KW-0479">Metal-binding</keyword>
<evidence type="ECO:0000256" key="3">
    <source>
        <dbReference type="ARBA" id="ARBA00022723"/>
    </source>
</evidence>
<dbReference type="Gene3D" id="1.10.490.10">
    <property type="entry name" value="Globins"/>
    <property type="match status" value="1"/>
</dbReference>
<proteinExistence type="predicted"/>
<organism evidence="5 6">
    <name type="scientific">Hymenobacter humi</name>
    <dbReference type="NCBI Taxonomy" id="1411620"/>
    <lineage>
        <taxon>Bacteria</taxon>
        <taxon>Pseudomonadati</taxon>
        <taxon>Bacteroidota</taxon>
        <taxon>Cytophagia</taxon>
        <taxon>Cytophagales</taxon>
        <taxon>Hymenobacteraceae</taxon>
        <taxon>Hymenobacter</taxon>
    </lineage>
</organism>
<comment type="caution">
    <text evidence="5">The sequence shown here is derived from an EMBL/GenBank/DDBJ whole genome shotgun (WGS) entry which is preliminary data.</text>
</comment>
<evidence type="ECO:0000256" key="1">
    <source>
        <dbReference type="ARBA" id="ARBA00022448"/>
    </source>
</evidence>
<dbReference type="EMBL" id="JBHTEK010000001">
    <property type="protein sequence ID" value="MFC7667489.1"/>
    <property type="molecule type" value="Genomic_DNA"/>
</dbReference>
<keyword evidence="2" id="KW-0349">Heme</keyword>
<evidence type="ECO:0000256" key="4">
    <source>
        <dbReference type="ARBA" id="ARBA00023004"/>
    </source>
</evidence>
<dbReference type="SUPFAM" id="SSF46458">
    <property type="entry name" value="Globin-like"/>
    <property type="match status" value="1"/>
</dbReference>
<evidence type="ECO:0000313" key="5">
    <source>
        <dbReference type="EMBL" id="MFC7667489.1"/>
    </source>
</evidence>
<gene>
    <name evidence="5" type="ORF">ACFQT0_08885</name>
</gene>
<accession>A0ABW2U3M8</accession>
<dbReference type="RefSeq" id="WP_380202051.1">
    <property type="nucleotide sequence ID" value="NZ_JBHTEK010000001.1"/>
</dbReference>
<dbReference type="InterPro" id="IPR009050">
    <property type="entry name" value="Globin-like_sf"/>
</dbReference>
<dbReference type="Pfam" id="PF01152">
    <property type="entry name" value="Bac_globin"/>
    <property type="match status" value="1"/>
</dbReference>
<evidence type="ECO:0000313" key="6">
    <source>
        <dbReference type="Proteomes" id="UP001596513"/>
    </source>
</evidence>
<sequence length="130" mass="14610">MATSLPDLSTEADIVKLVDTFYARVNADALLRPVFNDVAQVDWATHLPTMYDFWSSVLLGTSRYKGRPFAKHFPLPIKAEHFNQWLVLFNASVDELFEGPKATDAKTKAQNIGAMFEHRMTPNPLSLLGN</sequence>
<dbReference type="InterPro" id="IPR012292">
    <property type="entry name" value="Globin/Proto"/>
</dbReference>
<dbReference type="InterPro" id="IPR001486">
    <property type="entry name" value="Hemoglobin_trunc"/>
</dbReference>
<protein>
    <submittedName>
        <fullName evidence="5">Group III truncated hemoglobin</fullName>
    </submittedName>
</protein>
<keyword evidence="4" id="KW-0408">Iron</keyword>
<keyword evidence="6" id="KW-1185">Reference proteome</keyword>
<keyword evidence="1" id="KW-0813">Transport</keyword>
<name>A0ABW2U3M8_9BACT</name>
<reference evidence="6" key="1">
    <citation type="journal article" date="2019" name="Int. J. Syst. Evol. Microbiol.">
        <title>The Global Catalogue of Microorganisms (GCM) 10K type strain sequencing project: providing services to taxonomists for standard genome sequencing and annotation.</title>
        <authorList>
            <consortium name="The Broad Institute Genomics Platform"/>
            <consortium name="The Broad Institute Genome Sequencing Center for Infectious Disease"/>
            <person name="Wu L."/>
            <person name="Ma J."/>
        </authorList>
    </citation>
    <scope>NUCLEOTIDE SEQUENCE [LARGE SCALE GENOMIC DNA]</scope>
    <source>
        <strain evidence="6">JCM 19635</strain>
    </source>
</reference>
<evidence type="ECO:0000256" key="2">
    <source>
        <dbReference type="ARBA" id="ARBA00022617"/>
    </source>
</evidence>
<dbReference type="Proteomes" id="UP001596513">
    <property type="component" value="Unassembled WGS sequence"/>
</dbReference>